<reference evidence="2" key="1">
    <citation type="journal article" date="2019" name="bioRxiv">
        <title>The Genome of the Zebra Mussel, Dreissena polymorpha: A Resource for Invasive Species Research.</title>
        <authorList>
            <person name="McCartney M.A."/>
            <person name="Auch B."/>
            <person name="Kono T."/>
            <person name="Mallez S."/>
            <person name="Zhang Y."/>
            <person name="Obille A."/>
            <person name="Becker A."/>
            <person name="Abrahante J.E."/>
            <person name="Garbe J."/>
            <person name="Badalamenti J.P."/>
            <person name="Herman A."/>
            <person name="Mangelson H."/>
            <person name="Liachko I."/>
            <person name="Sullivan S."/>
            <person name="Sone E.D."/>
            <person name="Koren S."/>
            <person name="Silverstein K.A.T."/>
            <person name="Beckman K.B."/>
            <person name="Gohl D.M."/>
        </authorList>
    </citation>
    <scope>NUCLEOTIDE SEQUENCE</scope>
    <source>
        <strain evidence="2">Duluth1</strain>
        <tissue evidence="2">Whole animal</tissue>
    </source>
</reference>
<feature type="compositionally biased region" description="Polar residues" evidence="1">
    <location>
        <begin position="80"/>
        <end position="91"/>
    </location>
</feature>
<keyword evidence="3" id="KW-1185">Reference proteome</keyword>
<reference evidence="2" key="2">
    <citation type="submission" date="2020-11" db="EMBL/GenBank/DDBJ databases">
        <authorList>
            <person name="McCartney M.A."/>
            <person name="Auch B."/>
            <person name="Kono T."/>
            <person name="Mallez S."/>
            <person name="Becker A."/>
            <person name="Gohl D.M."/>
            <person name="Silverstein K.A.T."/>
            <person name="Koren S."/>
            <person name="Bechman K.B."/>
            <person name="Herman A."/>
            <person name="Abrahante J.E."/>
            <person name="Garbe J."/>
        </authorList>
    </citation>
    <scope>NUCLEOTIDE SEQUENCE</scope>
    <source>
        <strain evidence="2">Duluth1</strain>
        <tissue evidence="2">Whole animal</tissue>
    </source>
</reference>
<evidence type="ECO:0000313" key="2">
    <source>
        <dbReference type="EMBL" id="KAH3822676.1"/>
    </source>
</evidence>
<name>A0A9D4GS68_DREPO</name>
<sequence length="91" mass="10450">MYHMSSSCFINGRNVAHFFDTDLPNILQIMKTDIQSNNKSICELNEYMKQQILSNLGRKNPERQSPKISVTYGVDKPDTLLNSSIEQDPEQ</sequence>
<dbReference type="AlphaFoldDB" id="A0A9D4GS68"/>
<organism evidence="2 3">
    <name type="scientific">Dreissena polymorpha</name>
    <name type="common">Zebra mussel</name>
    <name type="synonym">Mytilus polymorpha</name>
    <dbReference type="NCBI Taxonomy" id="45954"/>
    <lineage>
        <taxon>Eukaryota</taxon>
        <taxon>Metazoa</taxon>
        <taxon>Spiralia</taxon>
        <taxon>Lophotrochozoa</taxon>
        <taxon>Mollusca</taxon>
        <taxon>Bivalvia</taxon>
        <taxon>Autobranchia</taxon>
        <taxon>Heteroconchia</taxon>
        <taxon>Euheterodonta</taxon>
        <taxon>Imparidentia</taxon>
        <taxon>Neoheterodontei</taxon>
        <taxon>Myida</taxon>
        <taxon>Dreissenoidea</taxon>
        <taxon>Dreissenidae</taxon>
        <taxon>Dreissena</taxon>
    </lineage>
</organism>
<protein>
    <submittedName>
        <fullName evidence="2">Uncharacterized protein</fullName>
    </submittedName>
</protein>
<comment type="caution">
    <text evidence="2">The sequence shown here is derived from an EMBL/GenBank/DDBJ whole genome shotgun (WGS) entry which is preliminary data.</text>
</comment>
<accession>A0A9D4GS68</accession>
<feature type="region of interest" description="Disordered" evidence="1">
    <location>
        <begin position="56"/>
        <end position="91"/>
    </location>
</feature>
<evidence type="ECO:0000313" key="3">
    <source>
        <dbReference type="Proteomes" id="UP000828390"/>
    </source>
</evidence>
<gene>
    <name evidence="2" type="ORF">DPMN_124466</name>
</gene>
<dbReference type="Proteomes" id="UP000828390">
    <property type="component" value="Unassembled WGS sequence"/>
</dbReference>
<dbReference type="EMBL" id="JAIWYP010000005">
    <property type="protein sequence ID" value="KAH3822676.1"/>
    <property type="molecule type" value="Genomic_DNA"/>
</dbReference>
<proteinExistence type="predicted"/>
<evidence type="ECO:0000256" key="1">
    <source>
        <dbReference type="SAM" id="MobiDB-lite"/>
    </source>
</evidence>